<reference evidence="1 2" key="1">
    <citation type="submission" date="2024-02" db="EMBL/GenBank/DDBJ databases">
        <authorList>
            <person name="Vignale AGUSTIN F."/>
            <person name="Sosa J E."/>
            <person name="Modenutti C."/>
        </authorList>
    </citation>
    <scope>NUCLEOTIDE SEQUENCE [LARGE SCALE GENOMIC DNA]</scope>
</reference>
<evidence type="ECO:0000313" key="2">
    <source>
        <dbReference type="Proteomes" id="UP001642360"/>
    </source>
</evidence>
<dbReference type="EMBL" id="CAUOFW020005760">
    <property type="protein sequence ID" value="CAK9171513.1"/>
    <property type="molecule type" value="Genomic_DNA"/>
</dbReference>
<comment type="caution">
    <text evidence="1">The sequence shown here is derived from an EMBL/GenBank/DDBJ whole genome shotgun (WGS) entry which is preliminary data.</text>
</comment>
<accession>A0ABC8TQT9</accession>
<sequence length="74" mass="8166">MEGTLPGNSTIPGCCCKLKTLKESFKVKSWELGDISDRAREAIEALENCQSGLVTDPLNNTLRLEERQLLATTQ</sequence>
<proteinExistence type="predicted"/>
<evidence type="ECO:0000313" key="1">
    <source>
        <dbReference type="EMBL" id="CAK9171513.1"/>
    </source>
</evidence>
<protein>
    <submittedName>
        <fullName evidence="1">Uncharacterized protein</fullName>
    </submittedName>
</protein>
<gene>
    <name evidence="1" type="ORF">ILEXP_LOCUS41083</name>
</gene>
<keyword evidence="2" id="KW-1185">Reference proteome</keyword>
<name>A0ABC8TQT9_9AQUA</name>
<organism evidence="1 2">
    <name type="scientific">Ilex paraguariensis</name>
    <name type="common">yerba mate</name>
    <dbReference type="NCBI Taxonomy" id="185542"/>
    <lineage>
        <taxon>Eukaryota</taxon>
        <taxon>Viridiplantae</taxon>
        <taxon>Streptophyta</taxon>
        <taxon>Embryophyta</taxon>
        <taxon>Tracheophyta</taxon>
        <taxon>Spermatophyta</taxon>
        <taxon>Magnoliopsida</taxon>
        <taxon>eudicotyledons</taxon>
        <taxon>Gunneridae</taxon>
        <taxon>Pentapetalae</taxon>
        <taxon>asterids</taxon>
        <taxon>campanulids</taxon>
        <taxon>Aquifoliales</taxon>
        <taxon>Aquifoliaceae</taxon>
        <taxon>Ilex</taxon>
    </lineage>
</organism>
<dbReference type="AlphaFoldDB" id="A0ABC8TQT9"/>
<dbReference type="Proteomes" id="UP001642360">
    <property type="component" value="Unassembled WGS sequence"/>
</dbReference>